<dbReference type="Pfam" id="PF21760">
    <property type="entry name" value="SecD_1st"/>
    <property type="match status" value="1"/>
</dbReference>
<keyword evidence="5 8" id="KW-1133">Transmembrane helix</keyword>
<keyword evidence="6" id="KW-0811">Translocation</keyword>
<dbReference type="EMBL" id="BARU01035560">
    <property type="protein sequence ID" value="GAH81938.1"/>
    <property type="molecule type" value="Genomic_DNA"/>
</dbReference>
<protein>
    <recommendedName>
        <fullName evidence="9">Protein translocase subunit SecDF P1 domain-containing protein</fullName>
    </recommendedName>
</protein>
<feature type="non-terminal residue" evidence="10">
    <location>
        <position position="154"/>
    </location>
</feature>
<evidence type="ECO:0000256" key="5">
    <source>
        <dbReference type="ARBA" id="ARBA00022989"/>
    </source>
</evidence>
<dbReference type="PANTHER" id="PTHR30081:SF8">
    <property type="entry name" value="PROTEIN TRANSLOCASE SUBUNIT SECF"/>
    <property type="match status" value="1"/>
</dbReference>
<feature type="domain" description="Protein translocase subunit SecDF P1" evidence="9">
    <location>
        <begin position="98"/>
        <end position="154"/>
    </location>
</feature>
<evidence type="ECO:0000256" key="2">
    <source>
        <dbReference type="ARBA" id="ARBA00022475"/>
    </source>
</evidence>
<dbReference type="Pfam" id="PF07549">
    <property type="entry name" value="Sec_GG"/>
    <property type="match status" value="1"/>
</dbReference>
<organism evidence="10">
    <name type="scientific">marine sediment metagenome</name>
    <dbReference type="NCBI Taxonomy" id="412755"/>
    <lineage>
        <taxon>unclassified sequences</taxon>
        <taxon>metagenomes</taxon>
        <taxon>ecological metagenomes</taxon>
    </lineage>
</organism>
<keyword evidence="7 8" id="KW-0472">Membrane</keyword>
<evidence type="ECO:0000256" key="3">
    <source>
        <dbReference type="ARBA" id="ARBA00022692"/>
    </source>
</evidence>
<dbReference type="PANTHER" id="PTHR30081">
    <property type="entry name" value="PROTEIN-EXPORT MEMBRANE PROTEIN SEC"/>
    <property type="match status" value="1"/>
</dbReference>
<evidence type="ECO:0000256" key="8">
    <source>
        <dbReference type="SAM" id="Phobius"/>
    </source>
</evidence>
<dbReference type="Gene3D" id="3.30.70.3220">
    <property type="match status" value="1"/>
</dbReference>
<evidence type="ECO:0000256" key="7">
    <source>
        <dbReference type="ARBA" id="ARBA00023136"/>
    </source>
</evidence>
<evidence type="ECO:0000259" key="9">
    <source>
        <dbReference type="Pfam" id="PF21760"/>
    </source>
</evidence>
<proteinExistence type="predicted"/>
<name>X1KIN9_9ZZZZ</name>
<keyword evidence="4" id="KW-0653">Protein transport</keyword>
<keyword evidence="1" id="KW-0813">Transport</keyword>
<accession>X1KIN9</accession>
<evidence type="ECO:0000256" key="1">
    <source>
        <dbReference type="ARBA" id="ARBA00022448"/>
    </source>
</evidence>
<dbReference type="InterPro" id="IPR022813">
    <property type="entry name" value="SecD/SecF_arch_bac"/>
</dbReference>
<comment type="caution">
    <text evidence="10">The sequence shown here is derived from an EMBL/GenBank/DDBJ whole genome shotgun (WGS) entry which is preliminary data.</text>
</comment>
<dbReference type="InterPro" id="IPR048631">
    <property type="entry name" value="SecD_1st"/>
</dbReference>
<evidence type="ECO:0000256" key="4">
    <source>
        <dbReference type="ARBA" id="ARBA00022927"/>
    </source>
</evidence>
<sequence>MGLFRKKKAESDYVLQEKSKIRLIVVGIFILAIIAGSLNYPVFWDKAVDFLNNNIGLGLPHFYKLPFRLGLDLQGGTHLVYEADLSNIETKERQTSMDGIRDVIERRVNLFGVAEPIVQINKVKDSYRLIVELPGVRDIHQAIEMIGETPYLEF</sequence>
<gene>
    <name evidence="10" type="ORF">S03H2_55644</name>
</gene>
<dbReference type="InterPro" id="IPR022646">
    <property type="entry name" value="SecD/SecF_CS"/>
</dbReference>
<feature type="transmembrane region" description="Helical" evidence="8">
    <location>
        <begin position="21"/>
        <end position="44"/>
    </location>
</feature>
<dbReference type="AlphaFoldDB" id="X1KIN9"/>
<dbReference type="GO" id="GO:0005886">
    <property type="term" value="C:plasma membrane"/>
    <property type="evidence" value="ECO:0007669"/>
    <property type="project" value="TreeGrafter"/>
</dbReference>
<keyword evidence="3 8" id="KW-0812">Transmembrane</keyword>
<keyword evidence="2" id="KW-1003">Cell membrane</keyword>
<dbReference type="GO" id="GO:0015031">
    <property type="term" value="P:protein transport"/>
    <property type="evidence" value="ECO:0007669"/>
    <property type="project" value="UniProtKB-KW"/>
</dbReference>
<evidence type="ECO:0000256" key="6">
    <source>
        <dbReference type="ARBA" id="ARBA00023010"/>
    </source>
</evidence>
<reference evidence="10" key="1">
    <citation type="journal article" date="2014" name="Front. Microbiol.">
        <title>High frequency of phylogenetically diverse reductive dehalogenase-homologous genes in deep subseafloor sedimentary metagenomes.</title>
        <authorList>
            <person name="Kawai M."/>
            <person name="Futagami T."/>
            <person name="Toyoda A."/>
            <person name="Takaki Y."/>
            <person name="Nishi S."/>
            <person name="Hori S."/>
            <person name="Arai W."/>
            <person name="Tsubouchi T."/>
            <person name="Morono Y."/>
            <person name="Uchiyama I."/>
            <person name="Ito T."/>
            <person name="Fujiyama A."/>
            <person name="Inagaki F."/>
            <person name="Takami H."/>
        </authorList>
    </citation>
    <scope>NUCLEOTIDE SEQUENCE</scope>
    <source>
        <strain evidence="10">Expedition CK06-06</strain>
    </source>
</reference>
<evidence type="ECO:0000313" key="10">
    <source>
        <dbReference type="EMBL" id="GAH81938.1"/>
    </source>
</evidence>